<accession>A0A382NJK0</accession>
<evidence type="ECO:0000313" key="1">
    <source>
        <dbReference type="EMBL" id="SVC60860.1"/>
    </source>
</evidence>
<dbReference type="AlphaFoldDB" id="A0A382NJK0"/>
<proteinExistence type="predicted"/>
<gene>
    <name evidence="1" type="ORF">METZ01_LOCUS313714</name>
</gene>
<sequence length="30" mass="3504">MLFRPRFLRHFALEFHQAFQHGFGAGRATG</sequence>
<name>A0A382NJK0_9ZZZZ</name>
<feature type="non-terminal residue" evidence="1">
    <location>
        <position position="30"/>
    </location>
</feature>
<protein>
    <submittedName>
        <fullName evidence="1">Uncharacterized protein</fullName>
    </submittedName>
</protein>
<reference evidence="1" key="1">
    <citation type="submission" date="2018-05" db="EMBL/GenBank/DDBJ databases">
        <authorList>
            <person name="Lanie J.A."/>
            <person name="Ng W.-L."/>
            <person name="Kazmierczak K.M."/>
            <person name="Andrzejewski T.M."/>
            <person name="Davidsen T.M."/>
            <person name="Wayne K.J."/>
            <person name="Tettelin H."/>
            <person name="Glass J.I."/>
            <person name="Rusch D."/>
            <person name="Podicherti R."/>
            <person name="Tsui H.-C.T."/>
            <person name="Winkler M.E."/>
        </authorList>
    </citation>
    <scope>NUCLEOTIDE SEQUENCE</scope>
</reference>
<dbReference type="EMBL" id="UINC01100648">
    <property type="protein sequence ID" value="SVC60860.1"/>
    <property type="molecule type" value="Genomic_DNA"/>
</dbReference>
<organism evidence="1">
    <name type="scientific">marine metagenome</name>
    <dbReference type="NCBI Taxonomy" id="408172"/>
    <lineage>
        <taxon>unclassified sequences</taxon>
        <taxon>metagenomes</taxon>
        <taxon>ecological metagenomes</taxon>
    </lineage>
</organism>